<accession>A0A9N8ZES0</accession>
<dbReference type="SMART" id="SM00398">
    <property type="entry name" value="HMG"/>
    <property type="match status" value="2"/>
</dbReference>
<dbReference type="PANTHER" id="PTHR48112">
    <property type="entry name" value="HIGH MOBILITY GROUP PROTEIN DSP1"/>
    <property type="match status" value="1"/>
</dbReference>
<feature type="region of interest" description="Disordered" evidence="3">
    <location>
        <begin position="48"/>
        <end position="77"/>
    </location>
</feature>
<name>A0A9N8ZES0_9GLOM</name>
<gene>
    <name evidence="5" type="ORF">CPELLU_LOCUS1873</name>
</gene>
<dbReference type="InterPro" id="IPR050342">
    <property type="entry name" value="HMGB"/>
</dbReference>
<dbReference type="OrthoDB" id="5550281at2759"/>
<evidence type="ECO:0000259" key="4">
    <source>
        <dbReference type="PROSITE" id="PS50118"/>
    </source>
</evidence>
<evidence type="ECO:0000256" key="2">
    <source>
        <dbReference type="PROSITE-ProRule" id="PRU00267"/>
    </source>
</evidence>
<dbReference type="AlphaFoldDB" id="A0A9N8ZES0"/>
<keyword evidence="6" id="KW-1185">Reference proteome</keyword>
<dbReference type="Pfam" id="PF00505">
    <property type="entry name" value="HMG_box"/>
    <property type="match status" value="1"/>
</dbReference>
<organism evidence="5 6">
    <name type="scientific">Cetraspora pellucida</name>
    <dbReference type="NCBI Taxonomy" id="1433469"/>
    <lineage>
        <taxon>Eukaryota</taxon>
        <taxon>Fungi</taxon>
        <taxon>Fungi incertae sedis</taxon>
        <taxon>Mucoromycota</taxon>
        <taxon>Glomeromycotina</taxon>
        <taxon>Glomeromycetes</taxon>
        <taxon>Diversisporales</taxon>
        <taxon>Gigasporaceae</taxon>
        <taxon>Cetraspora</taxon>
    </lineage>
</organism>
<evidence type="ECO:0000313" key="5">
    <source>
        <dbReference type="EMBL" id="CAG8488720.1"/>
    </source>
</evidence>
<feature type="DNA-binding region" description="HMG box" evidence="2">
    <location>
        <begin position="176"/>
        <end position="240"/>
    </location>
</feature>
<dbReference type="GO" id="GO:0003677">
    <property type="term" value="F:DNA binding"/>
    <property type="evidence" value="ECO:0007669"/>
    <property type="project" value="UniProtKB-UniRule"/>
</dbReference>
<keyword evidence="2" id="KW-0539">Nucleus</keyword>
<dbReference type="Gene3D" id="1.10.30.10">
    <property type="entry name" value="High mobility group box domain"/>
    <property type="match status" value="2"/>
</dbReference>
<protein>
    <submittedName>
        <fullName evidence="5">19695_t:CDS:1</fullName>
    </submittedName>
</protein>
<reference evidence="5" key="1">
    <citation type="submission" date="2021-06" db="EMBL/GenBank/DDBJ databases">
        <authorList>
            <person name="Kallberg Y."/>
            <person name="Tangrot J."/>
            <person name="Rosling A."/>
        </authorList>
    </citation>
    <scope>NUCLEOTIDE SEQUENCE</scope>
    <source>
        <strain evidence="5">FL966</strain>
    </source>
</reference>
<dbReference type="InterPro" id="IPR009071">
    <property type="entry name" value="HMG_box_dom"/>
</dbReference>
<dbReference type="PROSITE" id="PS50118">
    <property type="entry name" value="HMG_BOX_2"/>
    <property type="match status" value="1"/>
</dbReference>
<dbReference type="SUPFAM" id="SSF47095">
    <property type="entry name" value="HMG-box"/>
    <property type="match status" value="2"/>
</dbReference>
<dbReference type="EMBL" id="CAJVQA010000741">
    <property type="protein sequence ID" value="CAG8488720.1"/>
    <property type="molecule type" value="Genomic_DNA"/>
</dbReference>
<dbReference type="InterPro" id="IPR036910">
    <property type="entry name" value="HMG_box_dom_sf"/>
</dbReference>
<evidence type="ECO:0000256" key="3">
    <source>
        <dbReference type="SAM" id="MobiDB-lite"/>
    </source>
</evidence>
<comment type="caution">
    <text evidence="5">The sequence shown here is derived from an EMBL/GenBank/DDBJ whole genome shotgun (WGS) entry which is preliminary data.</text>
</comment>
<keyword evidence="1 2" id="KW-0238">DNA-binding</keyword>
<feature type="compositionally biased region" description="Polar residues" evidence="3">
    <location>
        <begin position="48"/>
        <end position="59"/>
    </location>
</feature>
<dbReference type="GO" id="GO:0005634">
    <property type="term" value="C:nucleus"/>
    <property type="evidence" value="ECO:0007669"/>
    <property type="project" value="UniProtKB-UniRule"/>
</dbReference>
<feature type="domain" description="HMG box" evidence="4">
    <location>
        <begin position="176"/>
        <end position="240"/>
    </location>
</feature>
<evidence type="ECO:0000256" key="1">
    <source>
        <dbReference type="ARBA" id="ARBA00023125"/>
    </source>
</evidence>
<evidence type="ECO:0000313" key="6">
    <source>
        <dbReference type="Proteomes" id="UP000789759"/>
    </source>
</evidence>
<dbReference type="Proteomes" id="UP000789759">
    <property type="component" value="Unassembled WGS sequence"/>
</dbReference>
<sequence>MIGKIKLQYRRDFYVTLDLATAKVSKGSLNSGHVISVGLLRQYATATRTKVPKSTTGKPRTTKQKSTGTKKTTTKARTKTKAVKLIDEGPVPESPKSPGTPYTIFFTDFYKQFKPDNSTLKVTEIGRIAAKSKYEDDFKAWKESLTSKDIARVNERRKLGKSKGKNVRLLKDSRKPKRPKTPFTHFIAANKNFDESKSLIEQTQELIERWRSMNPEEKKPFEDLYAKEKAIYDSEILVYRRSLE</sequence>
<proteinExistence type="predicted"/>